<evidence type="ECO:0000313" key="2">
    <source>
        <dbReference type="EMBL" id="MDN3205767.1"/>
    </source>
</evidence>
<comment type="caution">
    <text evidence="2">The sequence shown here is derived from an EMBL/GenBank/DDBJ whole genome shotgun (WGS) entry which is preliminary data.</text>
</comment>
<keyword evidence="1" id="KW-0472">Membrane</keyword>
<dbReference type="Proteomes" id="UP001171916">
    <property type="component" value="Unassembled WGS sequence"/>
</dbReference>
<feature type="transmembrane region" description="Helical" evidence="1">
    <location>
        <begin position="39"/>
        <end position="61"/>
    </location>
</feature>
<dbReference type="EMBL" id="JAUEPH010000008">
    <property type="protein sequence ID" value="MDN3205767.1"/>
    <property type="molecule type" value="Genomic_DNA"/>
</dbReference>
<keyword evidence="1" id="KW-1133">Transmembrane helix</keyword>
<organism evidence="2 3">
    <name type="scientific">Algoriphagus sediminis</name>
    <dbReference type="NCBI Taxonomy" id="3057113"/>
    <lineage>
        <taxon>Bacteria</taxon>
        <taxon>Pseudomonadati</taxon>
        <taxon>Bacteroidota</taxon>
        <taxon>Cytophagia</taxon>
        <taxon>Cytophagales</taxon>
        <taxon>Cyclobacteriaceae</taxon>
        <taxon>Algoriphagus</taxon>
    </lineage>
</organism>
<protein>
    <submittedName>
        <fullName evidence="2">Uncharacterized protein</fullName>
    </submittedName>
</protein>
<reference evidence="2" key="1">
    <citation type="submission" date="2023-06" db="EMBL/GenBank/DDBJ databases">
        <title>Robiginitalea aurantiacus sp. nov. and Algoriphagus sediminis sp. nov., isolated from coastal sediment.</title>
        <authorList>
            <person name="Zhou Z.Y."/>
            <person name="An J."/>
            <person name="Jia Y.W."/>
            <person name="Du Z.J."/>
        </authorList>
    </citation>
    <scope>NUCLEOTIDE SEQUENCE</scope>
    <source>
        <strain evidence="2">C2-7</strain>
    </source>
</reference>
<keyword evidence="3" id="KW-1185">Reference proteome</keyword>
<accession>A0ABT7YGX3</accession>
<evidence type="ECO:0000256" key="1">
    <source>
        <dbReference type="SAM" id="Phobius"/>
    </source>
</evidence>
<gene>
    <name evidence="2" type="ORF">QVH07_16520</name>
</gene>
<feature type="transmembrane region" description="Helical" evidence="1">
    <location>
        <begin position="6"/>
        <end position="27"/>
    </location>
</feature>
<dbReference type="RefSeq" id="WP_290002638.1">
    <property type="nucleotide sequence ID" value="NZ_JAUEPH010000008.1"/>
</dbReference>
<name>A0ABT7YGX3_9BACT</name>
<keyword evidence="1" id="KW-0812">Transmembrane</keyword>
<proteinExistence type="predicted"/>
<sequence>MLETVTSFILVFSIYLLGSLAITQDYIKPEKSKDLKPFYAKILALSIVFALLPTILFYVTLIS</sequence>
<evidence type="ECO:0000313" key="3">
    <source>
        <dbReference type="Proteomes" id="UP001171916"/>
    </source>
</evidence>